<evidence type="ECO:0000313" key="4">
    <source>
        <dbReference type="Proteomes" id="UP001198190"/>
    </source>
</evidence>
<dbReference type="PANTHER" id="PTHR30486:SF6">
    <property type="entry name" value="TYPE IV PILUS RETRACTATION ATPASE PILT"/>
    <property type="match status" value="1"/>
</dbReference>
<dbReference type="InterPro" id="IPR050921">
    <property type="entry name" value="T4SS_GSP_E_ATPase"/>
</dbReference>
<dbReference type="AlphaFoldDB" id="A0AAW4U2J1"/>
<reference evidence="3" key="1">
    <citation type="submission" date="2021-10" db="EMBL/GenBank/DDBJ databases">
        <title>Collection of gut derived symbiotic bacterial strains cultured from healthy donors.</title>
        <authorList>
            <person name="Lin H."/>
            <person name="Littmann E."/>
            <person name="Claire K."/>
            <person name="Pamer E."/>
        </authorList>
    </citation>
    <scope>NUCLEOTIDE SEQUENCE</scope>
    <source>
        <strain evidence="3">MSK.7.16</strain>
    </source>
</reference>
<name>A0AAW4U2J1_9FIRM</name>
<dbReference type="InterPro" id="IPR001482">
    <property type="entry name" value="T2SS/T4SS_dom"/>
</dbReference>
<protein>
    <submittedName>
        <fullName evidence="3">Flp pilus assembly complex ATPase component TadA</fullName>
    </submittedName>
</protein>
<sequence length="308" mass="34705">MNNKNNRLKEQLSVLLGEVDKYLSDENIFEVIVNPDGKVFLKTNEGDKKSKYILDEKKRRQVINQIASFSKNVANEEVPLLAAEFFNMRFQGFLPPAAEAPCFNIRKHTSKVLSLDDYVKSNIMTEQQKRIIIEHINNKKNIIVAGATYSGKTTLLNAILSEIAKTKDRIVMIEKEPELICSSENKLSLRATEKISMDMLLKATLRATPDRIIVGEVRGEEALTLLDAWSTGHGGGASTIHANSAKDTITRLEQLVARVLDKNIEYVIGQAVNLIIYIKYLGTTRKITSIAEVMGYDRKNSCYKIREL</sequence>
<accession>A0AAW4U2J1</accession>
<dbReference type="GO" id="GO:0016887">
    <property type="term" value="F:ATP hydrolysis activity"/>
    <property type="evidence" value="ECO:0007669"/>
    <property type="project" value="InterPro"/>
</dbReference>
<dbReference type="Gene3D" id="3.40.50.300">
    <property type="entry name" value="P-loop containing nucleotide triphosphate hydrolases"/>
    <property type="match status" value="1"/>
</dbReference>
<dbReference type="PANTHER" id="PTHR30486">
    <property type="entry name" value="TWITCHING MOTILITY PROTEIN PILT"/>
    <property type="match status" value="1"/>
</dbReference>
<evidence type="ECO:0000259" key="2">
    <source>
        <dbReference type="Pfam" id="PF00437"/>
    </source>
</evidence>
<dbReference type="CDD" id="cd01130">
    <property type="entry name" value="VirB11-like_ATPase"/>
    <property type="match status" value="1"/>
</dbReference>
<comment type="caution">
    <text evidence="3">The sequence shown here is derived from an EMBL/GenBank/DDBJ whole genome shotgun (WGS) entry which is preliminary data.</text>
</comment>
<evidence type="ECO:0000313" key="3">
    <source>
        <dbReference type="EMBL" id="MCB6828740.1"/>
    </source>
</evidence>
<dbReference type="Pfam" id="PF00437">
    <property type="entry name" value="T2SSE"/>
    <property type="match status" value="1"/>
</dbReference>
<dbReference type="RefSeq" id="WP_193525932.1">
    <property type="nucleotide sequence ID" value="NZ_JAJCGD010000023.1"/>
</dbReference>
<dbReference type="EMBL" id="JAJCGD010000023">
    <property type="protein sequence ID" value="MCB6828740.1"/>
    <property type="molecule type" value="Genomic_DNA"/>
</dbReference>
<proteinExistence type="inferred from homology"/>
<dbReference type="Proteomes" id="UP001198190">
    <property type="component" value="Unassembled WGS sequence"/>
</dbReference>
<dbReference type="InterPro" id="IPR027417">
    <property type="entry name" value="P-loop_NTPase"/>
</dbReference>
<dbReference type="SUPFAM" id="SSF52540">
    <property type="entry name" value="P-loop containing nucleoside triphosphate hydrolases"/>
    <property type="match status" value="1"/>
</dbReference>
<comment type="similarity">
    <text evidence="1">Belongs to the GSP E family.</text>
</comment>
<dbReference type="Gene3D" id="3.30.450.90">
    <property type="match status" value="1"/>
</dbReference>
<feature type="domain" description="Bacterial type II secretion system protein E" evidence="2">
    <location>
        <begin position="94"/>
        <end position="276"/>
    </location>
</feature>
<organism evidence="3 4">
    <name type="scientific">Megamonas funiformis</name>
    <dbReference type="NCBI Taxonomy" id="437897"/>
    <lineage>
        <taxon>Bacteria</taxon>
        <taxon>Bacillati</taxon>
        <taxon>Bacillota</taxon>
        <taxon>Negativicutes</taxon>
        <taxon>Selenomonadales</taxon>
        <taxon>Selenomonadaceae</taxon>
        <taxon>Megamonas</taxon>
    </lineage>
</organism>
<gene>
    <name evidence="3" type="primary">tadA</name>
    <name evidence="3" type="ORF">LIY65_08525</name>
</gene>
<evidence type="ECO:0000256" key="1">
    <source>
        <dbReference type="ARBA" id="ARBA00006611"/>
    </source>
</evidence>